<dbReference type="eggNOG" id="KOG0773">
    <property type="taxonomic scope" value="Eukaryota"/>
</dbReference>
<organism evidence="5 6">
    <name type="scientific">Morus notabilis</name>
    <dbReference type="NCBI Taxonomy" id="981085"/>
    <lineage>
        <taxon>Eukaryota</taxon>
        <taxon>Viridiplantae</taxon>
        <taxon>Streptophyta</taxon>
        <taxon>Embryophyta</taxon>
        <taxon>Tracheophyta</taxon>
        <taxon>Spermatophyta</taxon>
        <taxon>Magnoliopsida</taxon>
        <taxon>eudicotyledons</taxon>
        <taxon>Gunneridae</taxon>
        <taxon>Pentapetalae</taxon>
        <taxon>rosids</taxon>
        <taxon>fabids</taxon>
        <taxon>Rosales</taxon>
        <taxon>Moraceae</taxon>
        <taxon>Moreae</taxon>
        <taxon>Morus</taxon>
    </lineage>
</organism>
<evidence type="ECO:0000256" key="1">
    <source>
        <dbReference type="ARBA" id="ARBA00004123"/>
    </source>
</evidence>
<evidence type="ECO:0000313" key="6">
    <source>
        <dbReference type="Proteomes" id="UP000030645"/>
    </source>
</evidence>
<evidence type="ECO:0000256" key="3">
    <source>
        <dbReference type="SAM" id="MobiDB-lite"/>
    </source>
</evidence>
<evidence type="ECO:0000259" key="4">
    <source>
        <dbReference type="SMART" id="SM01255"/>
    </source>
</evidence>
<sequence length="128" mass="13649">MEGFYGSTVDQIEHIVTSTGNTSMFCGPLFDDGGGGGGDDHDDNDQGLKFEKMASDSENTSDLIKIQIAKHPGYPDLVAAYIECQKVGAPPEKVSLLEEIRRENHTLGLGAGSSSQIGADPELDNFMV</sequence>
<dbReference type="STRING" id="981085.W9RFT2"/>
<dbReference type="AlphaFoldDB" id="W9RFT2"/>
<keyword evidence="2" id="KW-0539">Nucleus</keyword>
<dbReference type="GO" id="GO:0003677">
    <property type="term" value="F:DNA binding"/>
    <property type="evidence" value="ECO:0007669"/>
    <property type="project" value="UniProtKB-KW"/>
</dbReference>
<feature type="domain" description="KNOX1" evidence="4">
    <location>
        <begin position="62"/>
        <end position="106"/>
    </location>
</feature>
<dbReference type="GO" id="GO:0005634">
    <property type="term" value="C:nucleus"/>
    <property type="evidence" value="ECO:0007669"/>
    <property type="project" value="UniProtKB-SubCell"/>
</dbReference>
<dbReference type="KEGG" id="mnt:21384170"/>
<keyword evidence="5" id="KW-0238">DNA-binding</keyword>
<keyword evidence="6" id="KW-1185">Reference proteome</keyword>
<proteinExistence type="predicted"/>
<comment type="subcellular location">
    <subcellularLocation>
        <location evidence="1">Nucleus</location>
    </subcellularLocation>
</comment>
<accession>W9RFT2</accession>
<evidence type="ECO:0000256" key="2">
    <source>
        <dbReference type="ARBA" id="ARBA00023242"/>
    </source>
</evidence>
<dbReference type="SMART" id="SM01255">
    <property type="entry name" value="KNOX1"/>
    <property type="match status" value="1"/>
</dbReference>
<dbReference type="EMBL" id="KE344992">
    <property type="protein sequence ID" value="EXB88646.1"/>
    <property type="molecule type" value="Genomic_DNA"/>
</dbReference>
<name>W9RFT2_9ROSA</name>
<dbReference type="Proteomes" id="UP000030645">
    <property type="component" value="Unassembled WGS sequence"/>
</dbReference>
<feature type="region of interest" description="Disordered" evidence="3">
    <location>
        <begin position="107"/>
        <end position="128"/>
    </location>
</feature>
<feature type="region of interest" description="Disordered" evidence="3">
    <location>
        <begin position="21"/>
        <end position="47"/>
    </location>
</feature>
<dbReference type="OrthoDB" id="10056939at2759"/>
<gene>
    <name evidence="5" type="ORF">L484_000540</name>
</gene>
<evidence type="ECO:0000313" key="5">
    <source>
        <dbReference type="EMBL" id="EXB88646.1"/>
    </source>
</evidence>
<dbReference type="Pfam" id="PF03790">
    <property type="entry name" value="KNOX1"/>
    <property type="match status" value="1"/>
</dbReference>
<dbReference type="InterPro" id="IPR005540">
    <property type="entry name" value="KNOX1"/>
</dbReference>
<reference evidence="6" key="1">
    <citation type="submission" date="2013-01" db="EMBL/GenBank/DDBJ databases">
        <title>Draft Genome Sequence of a Mulberry Tree, Morus notabilis C.K. Schneid.</title>
        <authorList>
            <person name="He N."/>
            <person name="Zhao S."/>
        </authorList>
    </citation>
    <scope>NUCLEOTIDE SEQUENCE</scope>
</reference>
<protein>
    <submittedName>
        <fullName evidence="5">Homeobox protein knotted-1-like 6</fullName>
    </submittedName>
</protein>
<keyword evidence="5" id="KW-0371">Homeobox</keyword>